<sequence>MAGWLRISMAAALLAATTSCAFVLRADDGDEIVGEAPAPTPSPAPLSPSPDVPKDEREDPGTAWPLKITEQTRLALADSAREAGARSGAVEVETRGTIYYGVVFGGKPKDDDYYVIASTDSTYYWHRTGTGPWRYKGDGDEGRCAMPVPAALKLAWTGVRTDDTRSISPCPD</sequence>
<proteinExistence type="predicted"/>
<feature type="signal peptide" evidence="2">
    <location>
        <begin position="1"/>
        <end position="21"/>
    </location>
</feature>
<comment type="caution">
    <text evidence="3">The sequence shown here is derived from an EMBL/GenBank/DDBJ whole genome shotgun (WGS) entry which is preliminary data.</text>
</comment>
<evidence type="ECO:0000256" key="2">
    <source>
        <dbReference type="SAM" id="SignalP"/>
    </source>
</evidence>
<feature type="chain" id="PRO_5047046068" description="Lipoprotein" evidence="2">
    <location>
        <begin position="22"/>
        <end position="172"/>
    </location>
</feature>
<evidence type="ECO:0008006" key="5">
    <source>
        <dbReference type="Google" id="ProtNLM"/>
    </source>
</evidence>
<keyword evidence="4" id="KW-1185">Reference proteome</keyword>
<gene>
    <name evidence="3" type="ORF">GCM10010439_09770</name>
</gene>
<dbReference type="Proteomes" id="UP001501842">
    <property type="component" value="Unassembled WGS sequence"/>
</dbReference>
<dbReference type="PROSITE" id="PS51257">
    <property type="entry name" value="PROKAR_LIPOPROTEIN"/>
    <property type="match status" value="1"/>
</dbReference>
<feature type="compositionally biased region" description="Pro residues" evidence="1">
    <location>
        <begin position="38"/>
        <end position="51"/>
    </location>
</feature>
<name>A0ABN3TY66_9ACTN</name>
<dbReference type="EMBL" id="BAAATZ010000003">
    <property type="protein sequence ID" value="GAA2720872.1"/>
    <property type="molecule type" value="Genomic_DNA"/>
</dbReference>
<evidence type="ECO:0000313" key="3">
    <source>
        <dbReference type="EMBL" id="GAA2720872.1"/>
    </source>
</evidence>
<organism evidence="3 4">
    <name type="scientific">Actinocorallia aurantiaca</name>
    <dbReference type="NCBI Taxonomy" id="46204"/>
    <lineage>
        <taxon>Bacteria</taxon>
        <taxon>Bacillati</taxon>
        <taxon>Actinomycetota</taxon>
        <taxon>Actinomycetes</taxon>
        <taxon>Streptosporangiales</taxon>
        <taxon>Thermomonosporaceae</taxon>
        <taxon>Actinocorallia</taxon>
    </lineage>
</organism>
<evidence type="ECO:0000256" key="1">
    <source>
        <dbReference type="SAM" id="MobiDB-lite"/>
    </source>
</evidence>
<feature type="region of interest" description="Disordered" evidence="1">
    <location>
        <begin position="33"/>
        <end position="67"/>
    </location>
</feature>
<protein>
    <recommendedName>
        <fullName evidence="5">Lipoprotein</fullName>
    </recommendedName>
</protein>
<keyword evidence="2" id="KW-0732">Signal</keyword>
<reference evidence="3 4" key="1">
    <citation type="journal article" date="2019" name="Int. J. Syst. Evol. Microbiol.">
        <title>The Global Catalogue of Microorganisms (GCM) 10K type strain sequencing project: providing services to taxonomists for standard genome sequencing and annotation.</title>
        <authorList>
            <consortium name="The Broad Institute Genomics Platform"/>
            <consortium name="The Broad Institute Genome Sequencing Center for Infectious Disease"/>
            <person name="Wu L."/>
            <person name="Ma J."/>
        </authorList>
    </citation>
    <scope>NUCLEOTIDE SEQUENCE [LARGE SCALE GENOMIC DNA]</scope>
    <source>
        <strain evidence="3 4">JCM 8201</strain>
    </source>
</reference>
<accession>A0ABN3TY66</accession>
<evidence type="ECO:0000313" key="4">
    <source>
        <dbReference type="Proteomes" id="UP001501842"/>
    </source>
</evidence>